<evidence type="ECO:0000313" key="2">
    <source>
        <dbReference type="EMBL" id="AON97508.1"/>
    </source>
</evidence>
<name>A0A1C9EIA2_9CAUD</name>
<evidence type="ECO:0000256" key="1">
    <source>
        <dbReference type="SAM" id="MobiDB-lite"/>
    </source>
</evidence>
<dbReference type="KEGG" id="vg:80018785"/>
<proteinExistence type="predicted"/>
<sequence length="290" mass="32726">MTLTTNERYDAARRLISAALGTPRDDALDYERVTDIGVGYASRSYGTPETVWVLGNWNDKHRYLDEGETHPDADQFGRVLVDGTMSRLAEALERIDVEREWLDEWSTCCNCNKLIRTSADSYSFTLDAVWTIDGYVCSDCAMEDIENSLIDGDFVWSVTDGAVFEPELSRVVSFCSTSDLEAIGFKLWTGNPEGSTDGRHESGWHPGQDSTPTAIAEEIAEALDCDAEIVFYLDENSQFYVGFSAWVRRFDWNHDMTCGVCGRTWNDENEPTPSARCPYEYDHDENEGDN</sequence>
<dbReference type="RefSeq" id="YP_010754204.1">
    <property type="nucleotide sequence ID" value="NC_073456.1"/>
</dbReference>
<protein>
    <submittedName>
        <fullName evidence="2">Uncharacterized protein</fullName>
    </submittedName>
</protein>
<dbReference type="EMBL" id="KX557288">
    <property type="protein sequence ID" value="AON97508.1"/>
    <property type="molecule type" value="Genomic_DNA"/>
</dbReference>
<dbReference type="GeneID" id="80018785"/>
<gene>
    <name evidence="2" type="primary">87</name>
    <name evidence="2" type="ORF">SEA_CHEWYVIII_87</name>
</gene>
<evidence type="ECO:0000313" key="3">
    <source>
        <dbReference type="Proteomes" id="UP000221751"/>
    </source>
</evidence>
<feature type="region of interest" description="Disordered" evidence="1">
    <location>
        <begin position="269"/>
        <end position="290"/>
    </location>
</feature>
<organism evidence="2 3">
    <name type="scientific">Rhodococcus phage ChewyVIII</name>
    <dbReference type="NCBI Taxonomy" id="1887657"/>
    <lineage>
        <taxon>Viruses</taxon>
        <taxon>Duplodnaviria</taxon>
        <taxon>Heunggongvirae</taxon>
        <taxon>Uroviricota</taxon>
        <taxon>Caudoviricetes</taxon>
        <taxon>Chewyvirus</taxon>
        <taxon>Chewyvirus chewyVIII</taxon>
    </lineage>
</organism>
<accession>A0A1C9EIA2</accession>
<dbReference type="Proteomes" id="UP000221751">
    <property type="component" value="Segment"/>
</dbReference>
<reference evidence="3" key="1">
    <citation type="submission" date="2016-07" db="EMBL/GenBank/DDBJ databases">
        <authorList>
            <person name="Florea S."/>
            <person name="Webb J.S."/>
            <person name="Jaromczyk J."/>
            <person name="Schardl C.L."/>
        </authorList>
    </citation>
    <scope>NUCLEOTIDE SEQUENCE [LARGE SCALE GENOMIC DNA]</scope>
</reference>
<keyword evidence="3" id="KW-1185">Reference proteome</keyword>